<keyword evidence="2 4" id="KW-0442">Lipid degradation</keyword>
<dbReference type="InterPro" id="IPR037483">
    <property type="entry name" value="YjjU-like"/>
</dbReference>
<dbReference type="GO" id="GO:0016787">
    <property type="term" value="F:hydrolase activity"/>
    <property type="evidence" value="ECO:0007669"/>
    <property type="project" value="UniProtKB-UniRule"/>
</dbReference>
<feature type="domain" description="PNPLA" evidence="5">
    <location>
        <begin position="7"/>
        <end position="176"/>
    </location>
</feature>
<evidence type="ECO:0000313" key="7">
    <source>
        <dbReference type="Proteomes" id="UP000824229"/>
    </source>
</evidence>
<reference evidence="6" key="2">
    <citation type="submission" date="2021-04" db="EMBL/GenBank/DDBJ databases">
        <authorList>
            <person name="Gilroy R."/>
        </authorList>
    </citation>
    <scope>NUCLEOTIDE SEQUENCE</scope>
    <source>
        <strain evidence="6">B5-657</strain>
    </source>
</reference>
<dbReference type="Proteomes" id="UP000824229">
    <property type="component" value="Unassembled WGS sequence"/>
</dbReference>
<evidence type="ECO:0000256" key="1">
    <source>
        <dbReference type="ARBA" id="ARBA00022801"/>
    </source>
</evidence>
<dbReference type="InterPro" id="IPR016035">
    <property type="entry name" value="Acyl_Trfase/lysoPLipase"/>
</dbReference>
<feature type="short sequence motif" description="DGA/G" evidence="4">
    <location>
        <begin position="163"/>
        <end position="165"/>
    </location>
</feature>
<dbReference type="InterPro" id="IPR045943">
    <property type="entry name" value="DUF6363"/>
</dbReference>
<gene>
    <name evidence="6" type="ORF">H9872_01155</name>
</gene>
<sequence length="290" mass="33113">MISDVGLIAEGGGMRGAYTAGVLEAFLDQELCFPYAIGVSAGANTLCSFLSKQHLRNKRLYTHWITDKRFIHWSNLLKEGAYFGMNFLFNDLPESLDPFDFDTFTQSKTTFKVGVTNCKTGECEYLEPTRSKTLQEADKILQASSSLPFISRMVTLDGTPYLDGGLADSIPIKKSIADGNERNVVILTRNADYRKTYSKKMHRLAKRSMYKYPKLADCIGMRYKNYNETLDYLAQLEKDNKVFILRPMIPLQVDRFEKNSDKLCALYEQGYTEAMNRLPELKKWLDSSNI</sequence>
<feature type="short sequence motif" description="GXSXG" evidence="4">
    <location>
        <begin position="38"/>
        <end position="42"/>
    </location>
</feature>
<dbReference type="Gene3D" id="3.40.1090.10">
    <property type="entry name" value="Cytosolic phospholipase A2 catalytic domain"/>
    <property type="match status" value="2"/>
</dbReference>
<dbReference type="SUPFAM" id="SSF52151">
    <property type="entry name" value="FabD/lysophospholipase-like"/>
    <property type="match status" value="1"/>
</dbReference>
<dbReference type="InterPro" id="IPR002641">
    <property type="entry name" value="PNPLA_dom"/>
</dbReference>
<dbReference type="PANTHER" id="PTHR14226">
    <property type="entry name" value="NEUROPATHY TARGET ESTERASE/SWISS CHEESE D.MELANOGASTER"/>
    <property type="match status" value="1"/>
</dbReference>
<proteinExistence type="predicted"/>
<dbReference type="Pfam" id="PF19890">
    <property type="entry name" value="DUF6363"/>
    <property type="match status" value="1"/>
</dbReference>
<feature type="active site" description="Proton acceptor" evidence="4">
    <location>
        <position position="163"/>
    </location>
</feature>
<evidence type="ECO:0000256" key="3">
    <source>
        <dbReference type="ARBA" id="ARBA00023098"/>
    </source>
</evidence>
<feature type="short sequence motif" description="GXGXXG" evidence="4">
    <location>
        <begin position="11"/>
        <end position="16"/>
    </location>
</feature>
<dbReference type="Pfam" id="PF01734">
    <property type="entry name" value="Patatin"/>
    <property type="match status" value="1"/>
</dbReference>
<feature type="active site" description="Nucleophile" evidence="4">
    <location>
        <position position="40"/>
    </location>
</feature>
<accession>A0A9E2KAR2</accession>
<dbReference type="CDD" id="cd07208">
    <property type="entry name" value="Pat_hypo_Ecoli_yjju_like"/>
    <property type="match status" value="1"/>
</dbReference>
<dbReference type="PROSITE" id="PS51635">
    <property type="entry name" value="PNPLA"/>
    <property type="match status" value="1"/>
</dbReference>
<organism evidence="6 7">
    <name type="scientific">Candidatus Cellulosilyticum pullistercoris</name>
    <dbReference type="NCBI Taxonomy" id="2838521"/>
    <lineage>
        <taxon>Bacteria</taxon>
        <taxon>Bacillati</taxon>
        <taxon>Bacillota</taxon>
        <taxon>Clostridia</taxon>
        <taxon>Lachnospirales</taxon>
        <taxon>Cellulosilyticaceae</taxon>
        <taxon>Cellulosilyticum</taxon>
    </lineage>
</organism>
<reference evidence="6" key="1">
    <citation type="journal article" date="2021" name="PeerJ">
        <title>Extensive microbial diversity within the chicken gut microbiome revealed by metagenomics and culture.</title>
        <authorList>
            <person name="Gilroy R."/>
            <person name="Ravi A."/>
            <person name="Getino M."/>
            <person name="Pursley I."/>
            <person name="Horton D.L."/>
            <person name="Alikhan N.F."/>
            <person name="Baker D."/>
            <person name="Gharbi K."/>
            <person name="Hall N."/>
            <person name="Watson M."/>
            <person name="Adriaenssens E.M."/>
            <person name="Foster-Nyarko E."/>
            <person name="Jarju S."/>
            <person name="Secka A."/>
            <person name="Antonio M."/>
            <person name="Oren A."/>
            <person name="Chaudhuri R.R."/>
            <person name="La Ragione R."/>
            <person name="Hildebrand F."/>
            <person name="Pallen M.J."/>
        </authorList>
    </citation>
    <scope>NUCLEOTIDE SEQUENCE</scope>
    <source>
        <strain evidence="6">B5-657</strain>
    </source>
</reference>
<dbReference type="InterPro" id="IPR050301">
    <property type="entry name" value="NTE"/>
</dbReference>
<dbReference type="AlphaFoldDB" id="A0A9E2KAR2"/>
<keyword evidence="1 4" id="KW-0378">Hydrolase</keyword>
<comment type="caution">
    <text evidence="6">The sequence shown here is derived from an EMBL/GenBank/DDBJ whole genome shotgun (WGS) entry which is preliminary data.</text>
</comment>
<evidence type="ECO:0000256" key="4">
    <source>
        <dbReference type="PROSITE-ProRule" id="PRU01161"/>
    </source>
</evidence>
<name>A0A9E2KAR2_9FIRM</name>
<dbReference type="PANTHER" id="PTHR14226:SF25">
    <property type="entry name" value="PHOSPHOESTERASE"/>
    <property type="match status" value="1"/>
</dbReference>
<keyword evidence="3 4" id="KW-0443">Lipid metabolism</keyword>
<protein>
    <submittedName>
        <fullName evidence="6">Patatin family protein</fullName>
    </submittedName>
</protein>
<evidence type="ECO:0000256" key="2">
    <source>
        <dbReference type="ARBA" id="ARBA00022963"/>
    </source>
</evidence>
<dbReference type="GO" id="GO:0016042">
    <property type="term" value="P:lipid catabolic process"/>
    <property type="evidence" value="ECO:0007669"/>
    <property type="project" value="UniProtKB-UniRule"/>
</dbReference>
<evidence type="ECO:0000259" key="5">
    <source>
        <dbReference type="PROSITE" id="PS51635"/>
    </source>
</evidence>
<evidence type="ECO:0000313" key="6">
    <source>
        <dbReference type="EMBL" id="MBU3803354.1"/>
    </source>
</evidence>
<dbReference type="EMBL" id="JAHLFQ010000021">
    <property type="protein sequence ID" value="MBU3803354.1"/>
    <property type="molecule type" value="Genomic_DNA"/>
</dbReference>